<feature type="region of interest" description="Disordered" evidence="1">
    <location>
        <begin position="67"/>
        <end position="147"/>
    </location>
</feature>
<name>A0AAV7I0D1_COTGL</name>
<evidence type="ECO:0000313" key="3">
    <source>
        <dbReference type="Proteomes" id="UP000826195"/>
    </source>
</evidence>
<proteinExistence type="predicted"/>
<sequence>MVLKILLQDDDKDFLNMVEVAENEKIILSKAKSSVGTKKRKRCKVDKSLDSQINDAEILSLKSIFEDGSNTPSVSTTERAGKEPTLITGDEDNKPERVEDRVRKDDRESGKIVGSNLDDETRLLSMYPSPKEDRKEENQRVREDSLESELLNDQKMFMKCTFDTGYEKVFKRKADESTSATSDEDSESDKVQPVIKTFKTKLIRKESNKKYKKPDFGDEHKNDSKSTRRETDKSALNTSDEDSDPDGVESVLKQVSKLKIIKQQRDTDKLRKTKQLNENSIADTYLNPPSKQITKARTGKRVLSNSDNSESDEPKAQLNKGAVDKSKESKRMHKIFIADTVRGKLMTKDLATSDDSSESDEAGAILEEPHVVDKLKEKKQIDKNSVADNHRKKLFKLLTKQTPDARTQTASDDSTESADSHQKKLSNLATKQTADARTLTDSDHSSKSDEAGSTFKQESKRIEERCVPGKLKKNTQIDMKFVDDQELRELFKPINNRTADKQILSASDDSCESDEISATIKQGATFKERGVAEKLMKNKQVDKNQ</sequence>
<dbReference type="EMBL" id="JAHXZJ010002609">
    <property type="protein sequence ID" value="KAH0539846.1"/>
    <property type="molecule type" value="Genomic_DNA"/>
</dbReference>
<feature type="compositionally biased region" description="Polar residues" evidence="1">
    <location>
        <begin position="68"/>
        <end position="78"/>
    </location>
</feature>
<comment type="caution">
    <text evidence="2">The sequence shown here is derived from an EMBL/GenBank/DDBJ whole genome shotgun (WGS) entry which is preliminary data.</text>
</comment>
<evidence type="ECO:0000256" key="1">
    <source>
        <dbReference type="SAM" id="MobiDB-lite"/>
    </source>
</evidence>
<feature type="compositionally biased region" description="Polar residues" evidence="1">
    <location>
        <begin position="399"/>
        <end position="408"/>
    </location>
</feature>
<feature type="compositionally biased region" description="Polar residues" evidence="1">
    <location>
        <begin position="276"/>
        <end position="295"/>
    </location>
</feature>
<protein>
    <submittedName>
        <fullName evidence="2">Uncharacterized protein</fullName>
    </submittedName>
</protein>
<feature type="compositionally biased region" description="Basic and acidic residues" evidence="1">
    <location>
        <begin position="91"/>
        <end position="110"/>
    </location>
</feature>
<reference evidence="2 3" key="1">
    <citation type="journal article" date="2021" name="J. Hered.">
        <title>A chromosome-level genome assembly of the parasitoid wasp, Cotesia glomerata (Hymenoptera: Braconidae).</title>
        <authorList>
            <person name="Pinto B.J."/>
            <person name="Weis J.J."/>
            <person name="Gamble T."/>
            <person name="Ode P.J."/>
            <person name="Paul R."/>
            <person name="Zaspel J.M."/>
        </authorList>
    </citation>
    <scope>NUCLEOTIDE SEQUENCE [LARGE SCALE GENOMIC DNA]</scope>
    <source>
        <strain evidence="2">CgM1</strain>
    </source>
</reference>
<feature type="region of interest" description="Disordered" evidence="1">
    <location>
        <begin position="262"/>
        <end position="332"/>
    </location>
</feature>
<feature type="region of interest" description="Disordered" evidence="1">
    <location>
        <begin position="349"/>
        <end position="467"/>
    </location>
</feature>
<feature type="compositionally biased region" description="Basic and acidic residues" evidence="1">
    <location>
        <begin position="457"/>
        <end position="467"/>
    </location>
</feature>
<dbReference type="Proteomes" id="UP000826195">
    <property type="component" value="Unassembled WGS sequence"/>
</dbReference>
<organism evidence="2 3">
    <name type="scientific">Cotesia glomerata</name>
    <name type="common">Lepidopteran parasitic wasp</name>
    <name type="synonym">Apanteles glomeratus</name>
    <dbReference type="NCBI Taxonomy" id="32391"/>
    <lineage>
        <taxon>Eukaryota</taxon>
        <taxon>Metazoa</taxon>
        <taxon>Ecdysozoa</taxon>
        <taxon>Arthropoda</taxon>
        <taxon>Hexapoda</taxon>
        <taxon>Insecta</taxon>
        <taxon>Pterygota</taxon>
        <taxon>Neoptera</taxon>
        <taxon>Endopterygota</taxon>
        <taxon>Hymenoptera</taxon>
        <taxon>Apocrita</taxon>
        <taxon>Ichneumonoidea</taxon>
        <taxon>Braconidae</taxon>
        <taxon>Microgastrinae</taxon>
        <taxon>Cotesia</taxon>
    </lineage>
</organism>
<accession>A0AAV7I0D1</accession>
<feature type="compositionally biased region" description="Basic and acidic residues" evidence="1">
    <location>
        <begin position="203"/>
        <end position="233"/>
    </location>
</feature>
<feature type="compositionally biased region" description="Basic and acidic residues" evidence="1">
    <location>
        <begin position="367"/>
        <end position="382"/>
    </location>
</feature>
<evidence type="ECO:0000313" key="2">
    <source>
        <dbReference type="EMBL" id="KAH0539846.1"/>
    </source>
</evidence>
<feature type="region of interest" description="Disordered" evidence="1">
    <location>
        <begin position="173"/>
        <end position="250"/>
    </location>
</feature>
<gene>
    <name evidence="2" type="ORF">KQX54_009060</name>
</gene>
<feature type="compositionally biased region" description="Basic and acidic residues" evidence="1">
    <location>
        <begin position="130"/>
        <end position="145"/>
    </location>
</feature>
<dbReference type="AlphaFoldDB" id="A0AAV7I0D1"/>
<keyword evidence="3" id="KW-1185">Reference proteome</keyword>
<feature type="compositionally biased region" description="Polar residues" evidence="1">
    <location>
        <begin position="425"/>
        <end position="435"/>
    </location>
</feature>
<feature type="compositionally biased region" description="Basic and acidic residues" evidence="1">
    <location>
        <begin position="438"/>
        <end position="450"/>
    </location>
</feature>